<keyword evidence="1" id="KW-0472">Membrane</keyword>
<feature type="transmembrane region" description="Helical" evidence="1">
    <location>
        <begin position="74"/>
        <end position="94"/>
    </location>
</feature>
<comment type="caution">
    <text evidence="2">The sequence shown here is derived from an EMBL/GenBank/DDBJ whole genome shotgun (WGS) entry which is preliminary data.</text>
</comment>
<reference evidence="2" key="1">
    <citation type="journal article" date="2021" name="Nat. Commun.">
        <title>Genetic determinants of endophytism in the Arabidopsis root mycobiome.</title>
        <authorList>
            <person name="Mesny F."/>
            <person name="Miyauchi S."/>
            <person name="Thiergart T."/>
            <person name="Pickel B."/>
            <person name="Atanasova L."/>
            <person name="Karlsson M."/>
            <person name="Huettel B."/>
            <person name="Barry K.W."/>
            <person name="Haridas S."/>
            <person name="Chen C."/>
            <person name="Bauer D."/>
            <person name="Andreopoulos W."/>
            <person name="Pangilinan J."/>
            <person name="LaButti K."/>
            <person name="Riley R."/>
            <person name="Lipzen A."/>
            <person name="Clum A."/>
            <person name="Drula E."/>
            <person name="Henrissat B."/>
            <person name="Kohler A."/>
            <person name="Grigoriev I.V."/>
            <person name="Martin F.M."/>
            <person name="Hacquard S."/>
        </authorList>
    </citation>
    <scope>NUCLEOTIDE SEQUENCE</scope>
    <source>
        <strain evidence="2">FSSC 5 MPI-SDFR-AT-0091</strain>
    </source>
</reference>
<dbReference type="EMBL" id="JAGTJS010000003">
    <property type="protein sequence ID" value="KAH7272698.1"/>
    <property type="molecule type" value="Genomic_DNA"/>
</dbReference>
<accession>A0A9P9L1V2</accession>
<keyword evidence="1" id="KW-1133">Transmembrane helix</keyword>
<sequence>MPTPLDDPESKPLDDLELTRPDAWEPGLFEMGHNIYNIQLERYKHDLNDGKACRVSFLPALYDFWRLKNPPRKLVGGALVFFGLIPAVHSAWTLSRGFRVTSGMTSTMTAMAVVPLRTASHIPQAAWIATYAAWAVCFSIYVWLQLINIPHHPRDRRTIYILAVVFASFHFMAGFSQGAESFLDGAALFGPIAATASAYFMSLLVTINWREARMVTYELP</sequence>
<dbReference type="Proteomes" id="UP000736672">
    <property type="component" value="Unassembled WGS sequence"/>
</dbReference>
<gene>
    <name evidence="2" type="ORF">B0J15DRAFT_482603</name>
</gene>
<keyword evidence="1" id="KW-0812">Transmembrane</keyword>
<keyword evidence="3" id="KW-1185">Reference proteome</keyword>
<feature type="transmembrane region" description="Helical" evidence="1">
    <location>
        <begin position="125"/>
        <end position="147"/>
    </location>
</feature>
<dbReference type="OrthoDB" id="116380at2759"/>
<name>A0A9P9L1V2_FUSSL</name>
<feature type="transmembrane region" description="Helical" evidence="1">
    <location>
        <begin position="159"/>
        <end position="179"/>
    </location>
</feature>
<feature type="transmembrane region" description="Helical" evidence="1">
    <location>
        <begin position="185"/>
        <end position="207"/>
    </location>
</feature>
<evidence type="ECO:0000256" key="1">
    <source>
        <dbReference type="SAM" id="Phobius"/>
    </source>
</evidence>
<organism evidence="2 3">
    <name type="scientific">Fusarium solani</name>
    <name type="common">Filamentous fungus</name>
    <dbReference type="NCBI Taxonomy" id="169388"/>
    <lineage>
        <taxon>Eukaryota</taxon>
        <taxon>Fungi</taxon>
        <taxon>Dikarya</taxon>
        <taxon>Ascomycota</taxon>
        <taxon>Pezizomycotina</taxon>
        <taxon>Sordariomycetes</taxon>
        <taxon>Hypocreomycetidae</taxon>
        <taxon>Hypocreales</taxon>
        <taxon>Nectriaceae</taxon>
        <taxon>Fusarium</taxon>
        <taxon>Fusarium solani species complex</taxon>
    </lineage>
</organism>
<proteinExistence type="predicted"/>
<dbReference type="AlphaFoldDB" id="A0A9P9L1V2"/>
<evidence type="ECO:0000313" key="3">
    <source>
        <dbReference type="Proteomes" id="UP000736672"/>
    </source>
</evidence>
<protein>
    <submittedName>
        <fullName evidence="2">Uncharacterized protein</fullName>
    </submittedName>
</protein>
<evidence type="ECO:0000313" key="2">
    <source>
        <dbReference type="EMBL" id="KAH7272698.1"/>
    </source>
</evidence>